<evidence type="ECO:0000256" key="7">
    <source>
        <dbReference type="ARBA" id="ARBA00023180"/>
    </source>
</evidence>
<evidence type="ECO:0000256" key="2">
    <source>
        <dbReference type="ARBA" id="ARBA00022525"/>
    </source>
</evidence>
<evidence type="ECO:0000313" key="12">
    <source>
        <dbReference type="EMBL" id="OWF47357.1"/>
    </source>
</evidence>
<dbReference type="PROSITE" id="PS00652">
    <property type="entry name" value="TNFR_NGFR_1"/>
    <property type="match status" value="1"/>
</dbReference>
<keyword evidence="5" id="KW-0677">Repeat</keyword>
<evidence type="ECO:0000256" key="9">
    <source>
        <dbReference type="SAM" id="Phobius"/>
    </source>
</evidence>
<dbReference type="SUPFAM" id="SSF57586">
    <property type="entry name" value="TNF receptor-like"/>
    <property type="match status" value="2"/>
</dbReference>
<evidence type="ECO:0000256" key="10">
    <source>
        <dbReference type="SAM" id="SignalP"/>
    </source>
</evidence>
<feature type="repeat" description="TNFR-Cys" evidence="8">
    <location>
        <begin position="107"/>
        <end position="149"/>
    </location>
</feature>
<dbReference type="Proteomes" id="UP000242188">
    <property type="component" value="Unassembled WGS sequence"/>
</dbReference>
<gene>
    <name evidence="12" type="ORF">KP79_PYT01333</name>
</gene>
<feature type="signal peptide" evidence="10">
    <location>
        <begin position="1"/>
        <end position="22"/>
    </location>
</feature>
<dbReference type="GO" id="GO:0005576">
    <property type="term" value="C:extracellular region"/>
    <property type="evidence" value="ECO:0007669"/>
    <property type="project" value="UniProtKB-SubCell"/>
</dbReference>
<dbReference type="PANTHER" id="PTHR23097:SF181">
    <property type="entry name" value="CASPASE-8-LIKE"/>
    <property type="match status" value="1"/>
</dbReference>
<reference evidence="12 13" key="1">
    <citation type="journal article" date="2017" name="Nat. Ecol. Evol.">
        <title>Scallop genome provides insights into evolution of bilaterian karyotype and development.</title>
        <authorList>
            <person name="Wang S."/>
            <person name="Zhang J."/>
            <person name="Jiao W."/>
            <person name="Li J."/>
            <person name="Xun X."/>
            <person name="Sun Y."/>
            <person name="Guo X."/>
            <person name="Huan P."/>
            <person name="Dong B."/>
            <person name="Zhang L."/>
            <person name="Hu X."/>
            <person name="Sun X."/>
            <person name="Wang J."/>
            <person name="Zhao C."/>
            <person name="Wang Y."/>
            <person name="Wang D."/>
            <person name="Huang X."/>
            <person name="Wang R."/>
            <person name="Lv J."/>
            <person name="Li Y."/>
            <person name="Zhang Z."/>
            <person name="Liu B."/>
            <person name="Lu W."/>
            <person name="Hui Y."/>
            <person name="Liang J."/>
            <person name="Zhou Z."/>
            <person name="Hou R."/>
            <person name="Li X."/>
            <person name="Liu Y."/>
            <person name="Li H."/>
            <person name="Ning X."/>
            <person name="Lin Y."/>
            <person name="Zhao L."/>
            <person name="Xing Q."/>
            <person name="Dou J."/>
            <person name="Li Y."/>
            <person name="Mao J."/>
            <person name="Guo H."/>
            <person name="Dou H."/>
            <person name="Li T."/>
            <person name="Mu C."/>
            <person name="Jiang W."/>
            <person name="Fu Q."/>
            <person name="Fu X."/>
            <person name="Miao Y."/>
            <person name="Liu J."/>
            <person name="Yu Q."/>
            <person name="Li R."/>
            <person name="Liao H."/>
            <person name="Li X."/>
            <person name="Kong Y."/>
            <person name="Jiang Z."/>
            <person name="Chourrout D."/>
            <person name="Li R."/>
            <person name="Bao Z."/>
        </authorList>
    </citation>
    <scope>NUCLEOTIDE SEQUENCE [LARGE SCALE GENOMIC DNA]</scope>
    <source>
        <strain evidence="12 13">PY_sf001</strain>
    </source>
</reference>
<feature type="transmembrane region" description="Helical" evidence="9">
    <location>
        <begin position="218"/>
        <end position="243"/>
    </location>
</feature>
<feature type="chain" id="PRO_5012735946" evidence="10">
    <location>
        <begin position="23"/>
        <end position="396"/>
    </location>
</feature>
<name>A0A210QF16_MIZYE</name>
<evidence type="ECO:0000313" key="13">
    <source>
        <dbReference type="Proteomes" id="UP000242188"/>
    </source>
</evidence>
<dbReference type="AlphaFoldDB" id="A0A210QF16"/>
<organism evidence="12 13">
    <name type="scientific">Mizuhopecten yessoensis</name>
    <name type="common">Japanese scallop</name>
    <name type="synonym">Patinopecten yessoensis</name>
    <dbReference type="NCBI Taxonomy" id="6573"/>
    <lineage>
        <taxon>Eukaryota</taxon>
        <taxon>Metazoa</taxon>
        <taxon>Spiralia</taxon>
        <taxon>Lophotrochozoa</taxon>
        <taxon>Mollusca</taxon>
        <taxon>Bivalvia</taxon>
        <taxon>Autobranchia</taxon>
        <taxon>Pteriomorphia</taxon>
        <taxon>Pectinida</taxon>
        <taxon>Pectinoidea</taxon>
        <taxon>Pectinidae</taxon>
        <taxon>Mizuhopecten</taxon>
    </lineage>
</organism>
<comment type="caution">
    <text evidence="12">The sequence shown here is derived from an EMBL/GenBank/DDBJ whole genome shotgun (WGS) entry which is preliminary data.</text>
</comment>
<accession>A0A210QF16</accession>
<dbReference type="Gene3D" id="2.10.50.10">
    <property type="entry name" value="Tumor Necrosis Factor Receptor, subunit A, domain 2"/>
    <property type="match status" value="2"/>
</dbReference>
<evidence type="ECO:0000256" key="6">
    <source>
        <dbReference type="ARBA" id="ARBA00023157"/>
    </source>
</evidence>
<keyword evidence="4 10" id="KW-0732">Signal</keyword>
<dbReference type="InterPro" id="IPR052459">
    <property type="entry name" value="TNFRSF_decoy_receptor"/>
</dbReference>
<feature type="disulfide bond" evidence="8">
    <location>
        <begin position="131"/>
        <end position="149"/>
    </location>
</feature>
<dbReference type="EMBL" id="NEDP02003930">
    <property type="protein sequence ID" value="OWF47357.1"/>
    <property type="molecule type" value="Genomic_DNA"/>
</dbReference>
<feature type="domain" description="TNFR-Cys" evidence="11">
    <location>
        <begin position="64"/>
        <end position="106"/>
    </location>
</feature>
<keyword evidence="7" id="KW-0325">Glycoprotein</keyword>
<evidence type="ECO:0000256" key="4">
    <source>
        <dbReference type="ARBA" id="ARBA00022729"/>
    </source>
</evidence>
<comment type="caution">
    <text evidence="8">Lacks conserved residue(s) required for the propagation of feature annotation.</text>
</comment>
<keyword evidence="13" id="KW-1185">Reference proteome</keyword>
<evidence type="ECO:0000256" key="8">
    <source>
        <dbReference type="PROSITE-ProRule" id="PRU00206"/>
    </source>
</evidence>
<keyword evidence="9" id="KW-0812">Transmembrane</keyword>
<proteinExistence type="predicted"/>
<feature type="disulfide bond" evidence="8">
    <location>
        <begin position="65"/>
        <end position="80"/>
    </location>
</feature>
<feature type="repeat" description="TNFR-Cys" evidence="8">
    <location>
        <begin position="151"/>
        <end position="191"/>
    </location>
</feature>
<sequence>MIWQIQRFILITLLYQMFVTSAFNSSWSNLTYVTMAGITCLKCPPGTYWSADCTENYHVASCRMCPDNYYSDTYNRADTCHPCSVACSVMRMVVTSPCSGMSDAICECPDGYYYSRRKKGNFEACFPHTKCDKGYGVSRLGSKTNNTICESCRPSCTYSDVSSATERCQSCSTCGAYEVLLECDVTHNTVCGIQWSSDDLSRNKSLGIEAIRGPDSPLVVVLVLVFAIVLFVLILVLIKLYCWRQKYHVMKGMNGTLNASHLYTDHSSLQYAYAHDGLSSFYFSDASSLSPSMRSRTTRSMRSMRPISEVGDKSTNGSLLTIDGQHWGCYGGRHRDSRSTLNLQWSSAHDDRWEALYDSVFSFMARKLSPHWKSLITRLFIGKLWYLCIVPVPEYC</sequence>
<feature type="repeat" description="TNFR-Cys" evidence="8">
    <location>
        <begin position="64"/>
        <end position="106"/>
    </location>
</feature>
<keyword evidence="3" id="KW-0053">Apoptosis</keyword>
<keyword evidence="9" id="KW-0472">Membrane</keyword>
<keyword evidence="6 8" id="KW-1015">Disulfide bond</keyword>
<dbReference type="SMART" id="SM00208">
    <property type="entry name" value="TNFR"/>
    <property type="match status" value="3"/>
</dbReference>
<evidence type="ECO:0000256" key="3">
    <source>
        <dbReference type="ARBA" id="ARBA00022703"/>
    </source>
</evidence>
<dbReference type="PANTHER" id="PTHR23097">
    <property type="entry name" value="TUMOR NECROSIS FACTOR RECEPTOR SUPERFAMILY MEMBER"/>
    <property type="match status" value="1"/>
</dbReference>
<dbReference type="PROSITE" id="PS50050">
    <property type="entry name" value="TNFR_NGFR_2"/>
    <property type="match status" value="3"/>
</dbReference>
<feature type="domain" description="TNFR-Cys" evidence="11">
    <location>
        <begin position="107"/>
        <end position="149"/>
    </location>
</feature>
<keyword evidence="2" id="KW-0964">Secreted</keyword>
<comment type="subcellular location">
    <subcellularLocation>
        <location evidence="1">Secreted</location>
    </subcellularLocation>
</comment>
<dbReference type="Pfam" id="PF00020">
    <property type="entry name" value="TNFR_c6"/>
    <property type="match status" value="3"/>
</dbReference>
<dbReference type="GO" id="GO:0006915">
    <property type="term" value="P:apoptotic process"/>
    <property type="evidence" value="ECO:0007669"/>
    <property type="project" value="UniProtKB-KW"/>
</dbReference>
<feature type="domain" description="TNFR-Cys" evidence="11">
    <location>
        <begin position="151"/>
        <end position="191"/>
    </location>
</feature>
<dbReference type="OrthoDB" id="6148655at2759"/>
<keyword evidence="9" id="KW-1133">Transmembrane helix</keyword>
<protein>
    <submittedName>
        <fullName evidence="12">Tumor necrosis factor receptor superfamily member 11B</fullName>
    </submittedName>
</protein>
<evidence type="ECO:0000259" key="11">
    <source>
        <dbReference type="PROSITE" id="PS50050"/>
    </source>
</evidence>
<dbReference type="InterPro" id="IPR001368">
    <property type="entry name" value="TNFR/NGFR_Cys_rich_reg"/>
</dbReference>
<evidence type="ECO:0000256" key="1">
    <source>
        <dbReference type="ARBA" id="ARBA00004613"/>
    </source>
</evidence>
<keyword evidence="12" id="KW-0675">Receptor</keyword>
<evidence type="ECO:0000256" key="5">
    <source>
        <dbReference type="ARBA" id="ARBA00022737"/>
    </source>
</evidence>